<dbReference type="InterPro" id="IPR004111">
    <property type="entry name" value="Repressor_TetR_C"/>
</dbReference>
<dbReference type="InterPro" id="IPR001647">
    <property type="entry name" value="HTH_TetR"/>
</dbReference>
<evidence type="ECO:0000256" key="4">
    <source>
        <dbReference type="PROSITE-ProRule" id="PRU00335"/>
    </source>
</evidence>
<organism evidence="6 7">
    <name type="scientific">Streptomyces nigrescens</name>
    <dbReference type="NCBI Taxonomy" id="1920"/>
    <lineage>
        <taxon>Bacteria</taxon>
        <taxon>Bacillati</taxon>
        <taxon>Actinomycetota</taxon>
        <taxon>Actinomycetes</taxon>
        <taxon>Kitasatosporales</taxon>
        <taxon>Streptomycetaceae</taxon>
        <taxon>Streptomyces</taxon>
    </lineage>
</organism>
<proteinExistence type="predicted"/>
<dbReference type="InterPro" id="IPR009057">
    <property type="entry name" value="Homeodomain-like_sf"/>
</dbReference>
<dbReference type="Pfam" id="PF02909">
    <property type="entry name" value="TetR_C_1"/>
    <property type="match status" value="1"/>
</dbReference>
<dbReference type="SUPFAM" id="SSF48498">
    <property type="entry name" value="Tetracyclin repressor-like, C-terminal domain"/>
    <property type="match status" value="1"/>
</dbReference>
<feature type="DNA-binding region" description="H-T-H motif" evidence="4">
    <location>
        <begin position="50"/>
        <end position="69"/>
    </location>
</feature>
<keyword evidence="2 4" id="KW-0238">DNA-binding</keyword>
<keyword evidence="1" id="KW-0805">Transcription regulation</keyword>
<evidence type="ECO:0000256" key="1">
    <source>
        <dbReference type="ARBA" id="ARBA00023015"/>
    </source>
</evidence>
<dbReference type="PANTHER" id="PTHR30055:SF151">
    <property type="entry name" value="TRANSCRIPTIONAL REGULATORY PROTEIN"/>
    <property type="match status" value="1"/>
</dbReference>
<feature type="domain" description="HTH tetR-type" evidence="5">
    <location>
        <begin position="27"/>
        <end position="87"/>
    </location>
</feature>
<dbReference type="SUPFAM" id="SSF46689">
    <property type="entry name" value="Homeodomain-like"/>
    <property type="match status" value="1"/>
</dbReference>
<dbReference type="Pfam" id="PF00440">
    <property type="entry name" value="TetR_N"/>
    <property type="match status" value="1"/>
</dbReference>
<dbReference type="InterPro" id="IPR036271">
    <property type="entry name" value="Tet_transcr_reg_TetR-rel_C_sf"/>
</dbReference>
<evidence type="ECO:0000256" key="2">
    <source>
        <dbReference type="ARBA" id="ARBA00023125"/>
    </source>
</evidence>
<dbReference type="PANTHER" id="PTHR30055">
    <property type="entry name" value="HTH-TYPE TRANSCRIPTIONAL REGULATOR RUTR"/>
    <property type="match status" value="1"/>
</dbReference>
<name>A0ABM7ZPH5_STRNI</name>
<dbReference type="Proteomes" id="UP001059597">
    <property type="component" value="Chromosome"/>
</dbReference>
<dbReference type="Gene3D" id="1.10.10.60">
    <property type="entry name" value="Homeodomain-like"/>
    <property type="match status" value="1"/>
</dbReference>
<accession>A0ABM7ZPH5</accession>
<evidence type="ECO:0000259" key="5">
    <source>
        <dbReference type="PROSITE" id="PS50977"/>
    </source>
</evidence>
<dbReference type="RefSeq" id="WP_261952338.1">
    <property type="nucleotide sequence ID" value="NZ_AP026073.1"/>
</dbReference>
<protein>
    <submittedName>
        <fullName evidence="6">TetR family transcriptional regulator</fullName>
    </submittedName>
</protein>
<keyword evidence="3" id="KW-0804">Transcription</keyword>
<evidence type="ECO:0000313" key="7">
    <source>
        <dbReference type="Proteomes" id="UP001059597"/>
    </source>
</evidence>
<gene>
    <name evidence="6" type="ORF">HEK616_18000</name>
</gene>
<reference evidence="6" key="1">
    <citation type="submission" date="2022-06" db="EMBL/GenBank/DDBJ databases">
        <title>Complete genome sequence of Streptomyces nigrescens HEK616.</title>
        <authorList>
            <person name="Asamizu S."/>
            <person name="Onaka H."/>
        </authorList>
    </citation>
    <scope>NUCLEOTIDE SEQUENCE</scope>
    <source>
        <strain evidence="6">HEK616</strain>
    </source>
</reference>
<dbReference type="PROSITE" id="PS50977">
    <property type="entry name" value="HTH_TETR_2"/>
    <property type="match status" value="1"/>
</dbReference>
<dbReference type="Gene3D" id="1.10.357.10">
    <property type="entry name" value="Tetracycline Repressor, domain 2"/>
    <property type="match status" value="1"/>
</dbReference>
<evidence type="ECO:0000313" key="6">
    <source>
        <dbReference type="EMBL" id="BDM68313.1"/>
    </source>
</evidence>
<dbReference type="EMBL" id="AP026073">
    <property type="protein sequence ID" value="BDM68313.1"/>
    <property type="molecule type" value="Genomic_DNA"/>
</dbReference>
<evidence type="ECO:0000256" key="3">
    <source>
        <dbReference type="ARBA" id="ARBA00023163"/>
    </source>
</evidence>
<dbReference type="InterPro" id="IPR050109">
    <property type="entry name" value="HTH-type_TetR-like_transc_reg"/>
</dbReference>
<sequence>MAASGRAAGPEVIWARPERTGRGPRPAFTRDEIAEAAVRIADESGLAAVSMRRVATAVGCATMSLYNYVPGKDDLIDLMVDLVVGEYRLPDRPSGDWRADLLDLARQARAMMRRHPWLPGAVLSHTSLGPNALRYMEHCLAVLEDSGLDDALKLELISMLNGTVIAMASAEQAAAERAKESGHSPEQRQAAQAGYLKSAVATGQYPLVARVLAGSGPVGDPDEVFARLIGRVLDAYAGPAAG</sequence>
<keyword evidence="7" id="KW-1185">Reference proteome</keyword>